<dbReference type="Gene3D" id="1.10.150.130">
    <property type="match status" value="1"/>
</dbReference>
<dbReference type="InterPro" id="IPR002104">
    <property type="entry name" value="Integrase_catalytic"/>
</dbReference>
<dbReference type="InterPro" id="IPR011010">
    <property type="entry name" value="DNA_brk_join_enz"/>
</dbReference>
<keyword evidence="3" id="KW-0238">DNA-binding</keyword>
<evidence type="ECO:0000259" key="5">
    <source>
        <dbReference type="PROSITE" id="PS51898"/>
    </source>
</evidence>
<gene>
    <name evidence="6" type="ORF">CA606_09240</name>
</gene>
<proteinExistence type="inferred from homology"/>
<organism evidence="6 7">
    <name type="scientific">Caulobacter vibrioides</name>
    <name type="common">Caulobacter crescentus</name>
    <dbReference type="NCBI Taxonomy" id="155892"/>
    <lineage>
        <taxon>Bacteria</taxon>
        <taxon>Pseudomonadati</taxon>
        <taxon>Pseudomonadota</taxon>
        <taxon>Alphaproteobacteria</taxon>
        <taxon>Caulobacterales</taxon>
        <taxon>Caulobacteraceae</taxon>
        <taxon>Caulobacter</taxon>
    </lineage>
</organism>
<dbReference type="PANTHER" id="PTHR30349">
    <property type="entry name" value="PHAGE INTEGRASE-RELATED"/>
    <property type="match status" value="1"/>
</dbReference>
<dbReference type="Pfam" id="PF20172">
    <property type="entry name" value="DUF6538"/>
    <property type="match status" value="1"/>
</dbReference>
<dbReference type="CDD" id="cd01184">
    <property type="entry name" value="INT_C_like_1"/>
    <property type="match status" value="1"/>
</dbReference>
<dbReference type="InterPro" id="IPR010998">
    <property type="entry name" value="Integrase_recombinase_N"/>
</dbReference>
<dbReference type="Pfam" id="PF00589">
    <property type="entry name" value="Phage_integrase"/>
    <property type="match status" value="1"/>
</dbReference>
<dbReference type="InterPro" id="IPR046668">
    <property type="entry name" value="DUF6538"/>
</dbReference>
<dbReference type="PROSITE" id="PS51898">
    <property type="entry name" value="TYR_RECOMBINASE"/>
    <property type="match status" value="1"/>
</dbReference>
<dbReference type="InterPro" id="IPR050090">
    <property type="entry name" value="Tyrosine_recombinase_XerCD"/>
</dbReference>
<dbReference type="AlphaFoldDB" id="A0A290MU88"/>
<dbReference type="PANTHER" id="PTHR30349:SF41">
    <property type="entry name" value="INTEGRASE_RECOMBINASE PROTEIN MJ0367-RELATED"/>
    <property type="match status" value="1"/>
</dbReference>
<dbReference type="RefSeq" id="WP_181242807.1">
    <property type="nucleotide sequence ID" value="NZ_CP023315.3"/>
</dbReference>
<evidence type="ECO:0000256" key="2">
    <source>
        <dbReference type="ARBA" id="ARBA00022908"/>
    </source>
</evidence>
<evidence type="ECO:0000313" key="7">
    <source>
        <dbReference type="Proteomes" id="UP000217311"/>
    </source>
</evidence>
<dbReference type="InterPro" id="IPR013762">
    <property type="entry name" value="Integrase-like_cat_sf"/>
</dbReference>
<evidence type="ECO:0000256" key="3">
    <source>
        <dbReference type="ARBA" id="ARBA00023125"/>
    </source>
</evidence>
<dbReference type="EMBL" id="CP023315">
    <property type="protein sequence ID" value="ATC32518.3"/>
    <property type="molecule type" value="Genomic_DNA"/>
</dbReference>
<dbReference type="SUPFAM" id="SSF56349">
    <property type="entry name" value="DNA breaking-rejoining enzymes"/>
    <property type="match status" value="1"/>
</dbReference>
<reference evidence="7" key="1">
    <citation type="submission" date="2017-09" db="EMBL/GenBank/DDBJ databases">
        <title>Genome evolution observed in wild isolates of Caulobacter crescentus.</title>
        <authorList>
            <person name="Ely B."/>
            <person name="Wilson K."/>
            <person name="Scott D."/>
        </authorList>
    </citation>
    <scope>NUCLEOTIDE SEQUENCE [LARGE SCALE GENOMIC DNA]</scope>
    <source>
        <strain evidence="7">CB13b1a</strain>
    </source>
</reference>
<dbReference type="GO" id="GO:0015074">
    <property type="term" value="P:DNA integration"/>
    <property type="evidence" value="ECO:0007669"/>
    <property type="project" value="UniProtKB-KW"/>
</dbReference>
<keyword evidence="2" id="KW-0229">DNA integration</keyword>
<sequence>MARQTYLTRRGAVYWFRRRVPGELVPILGKSFWFDSLGTKDHREAGRRARERAAETDREIQAATKRLNGQAAAPLTRGEAAALAQNELARWLAEDSDARLAWGADAYRNAEVVIEDFERDAREALALGDWQSVARQAHEVLCRSGRWYPEGDPSVRLMAGELLRAQVQWLDALKARQDGKAVAAPLAVAVPIAQVAAPRPVGVTLGRLIDDYRREREKKFGGPSTARKYDHIFRALEAALGRERDVASIRREDVRAVRDLIERIPAHMGKRYPGLGFIAAIEAGERDGVGRLSPGTVKSYLDNLAAVFNWAVEEELLDKNPASGIAQKGAPTVKRRGFTPEELERIFAPLSGERKARPWRYWVPAIAAFSGARANELCQLRVTDVVTVDGHLCLDLSVFDDEGVRDDSKRLKTGASERVIPLHPQIIEAGFEAFVATARAARQERLFPQLKEGPDGRYSHDLTRWFARHLDKVGLKQRALVFHSFRHGFRDACRVAGVDGETADALGGWAAKGQSARYGRRGMVEVLYRALKSVSFNEFRLP</sequence>
<evidence type="ECO:0000313" key="6">
    <source>
        <dbReference type="EMBL" id="ATC32518.3"/>
    </source>
</evidence>
<dbReference type="Gene3D" id="1.10.443.10">
    <property type="entry name" value="Intergrase catalytic core"/>
    <property type="match status" value="1"/>
</dbReference>
<accession>A0A290MU88</accession>
<comment type="similarity">
    <text evidence="1">Belongs to the 'phage' integrase family.</text>
</comment>
<dbReference type="Proteomes" id="UP000217311">
    <property type="component" value="Chromosome"/>
</dbReference>
<protein>
    <recommendedName>
        <fullName evidence="5">Tyr recombinase domain-containing protein</fullName>
    </recommendedName>
</protein>
<name>A0A290MU88_CAUVI</name>
<keyword evidence="4" id="KW-0233">DNA recombination</keyword>
<evidence type="ECO:0000256" key="1">
    <source>
        <dbReference type="ARBA" id="ARBA00008857"/>
    </source>
</evidence>
<dbReference type="GO" id="GO:0006310">
    <property type="term" value="P:DNA recombination"/>
    <property type="evidence" value="ECO:0007669"/>
    <property type="project" value="UniProtKB-KW"/>
</dbReference>
<evidence type="ECO:0000256" key="4">
    <source>
        <dbReference type="ARBA" id="ARBA00023172"/>
    </source>
</evidence>
<feature type="domain" description="Tyr recombinase" evidence="5">
    <location>
        <begin position="333"/>
        <end position="542"/>
    </location>
</feature>
<dbReference type="GO" id="GO:0003677">
    <property type="term" value="F:DNA binding"/>
    <property type="evidence" value="ECO:0007669"/>
    <property type="project" value="UniProtKB-KW"/>
</dbReference>